<dbReference type="RefSeq" id="WP_036637910.1">
    <property type="nucleotide sequence ID" value="NZ_JAYRGJ010000010.1"/>
</dbReference>
<dbReference type="InterPro" id="IPR054582">
    <property type="entry name" value="DmmA-like_N"/>
</dbReference>
<dbReference type="eggNOG" id="ENOG502Z8T2">
    <property type="taxonomic scope" value="Bacteria"/>
</dbReference>
<gene>
    <name evidence="9" type="ORF">CG50_02650</name>
</gene>
<accession>A0A086XV43</accession>
<organism evidence="9 10">
    <name type="scientific">Paenirhodobacter enshiensis</name>
    <dbReference type="NCBI Taxonomy" id="1105367"/>
    <lineage>
        <taxon>Bacteria</taxon>
        <taxon>Pseudomonadati</taxon>
        <taxon>Pseudomonadota</taxon>
        <taxon>Alphaproteobacteria</taxon>
        <taxon>Rhodobacterales</taxon>
        <taxon>Rhodobacter group</taxon>
        <taxon>Paenirhodobacter</taxon>
    </lineage>
</organism>
<evidence type="ECO:0000256" key="4">
    <source>
        <dbReference type="ARBA" id="ARBA00023002"/>
    </source>
</evidence>
<dbReference type="Proteomes" id="UP000028824">
    <property type="component" value="Unassembled WGS sequence"/>
</dbReference>
<dbReference type="InterPro" id="IPR048037">
    <property type="entry name" value="DmmA-like_C"/>
</dbReference>
<sequence>MPRTEFSPAIFSRPVYPGLISQGAVPAIMLAEGAGAEALIDLALADASVMDRAHVIYIPARGDSATGARLGQLGAKMYHEAPSYAACLERYRKALADAHMGTWLYLAGSEGLIGQAAAEATAAGLPADAILSEHRGPVTRRMQCVHCKGITEEVATDPFTCAHCGRSLFVRDHFSRRLGAFQGVAIDAETPGIVPEPRSIQR</sequence>
<dbReference type="GO" id="GO:0016491">
    <property type="term" value="F:oxidoreductase activity"/>
    <property type="evidence" value="ECO:0007669"/>
    <property type="project" value="UniProtKB-KW"/>
</dbReference>
<evidence type="ECO:0000313" key="9">
    <source>
        <dbReference type="EMBL" id="KFI25893.1"/>
    </source>
</evidence>
<name>A0A086XV43_9RHOB</name>
<keyword evidence="1" id="KW-0285">Flavoprotein</keyword>
<evidence type="ECO:0000256" key="2">
    <source>
        <dbReference type="ARBA" id="ARBA00022714"/>
    </source>
</evidence>
<keyword evidence="5" id="KW-0408">Iron</keyword>
<keyword evidence="3" id="KW-0479">Metal-binding</keyword>
<keyword evidence="10" id="KW-1185">Reference proteome</keyword>
<dbReference type="Pfam" id="PF22289">
    <property type="entry name" value="DmmA-like_C"/>
    <property type="match status" value="1"/>
</dbReference>
<keyword evidence="6" id="KW-0411">Iron-sulfur</keyword>
<feature type="domain" description="Dimethylamine monooxygenase subunit DmmA-like N-terminal" evidence="8">
    <location>
        <begin position="9"/>
        <end position="130"/>
    </location>
</feature>
<keyword evidence="2" id="KW-0001">2Fe-2S</keyword>
<dbReference type="GO" id="GO:0046872">
    <property type="term" value="F:metal ion binding"/>
    <property type="evidence" value="ECO:0007669"/>
    <property type="project" value="UniProtKB-KW"/>
</dbReference>
<evidence type="ECO:0000259" key="8">
    <source>
        <dbReference type="Pfam" id="PF22290"/>
    </source>
</evidence>
<feature type="domain" description="Dimethylamine monooxygenase subunit DmmA-like C-terminal" evidence="7">
    <location>
        <begin position="141"/>
        <end position="184"/>
    </location>
</feature>
<dbReference type="NCBIfam" id="NF041259">
    <property type="entry name" value="mono_DmmA_fam"/>
    <property type="match status" value="1"/>
</dbReference>
<evidence type="ECO:0000259" key="7">
    <source>
        <dbReference type="Pfam" id="PF22289"/>
    </source>
</evidence>
<evidence type="ECO:0000256" key="1">
    <source>
        <dbReference type="ARBA" id="ARBA00022630"/>
    </source>
</evidence>
<dbReference type="AlphaFoldDB" id="A0A086XV43"/>
<reference evidence="9 10" key="1">
    <citation type="submission" date="2014-03" db="EMBL/GenBank/DDBJ databases">
        <title>Genome of Paenirhodobacter enshiensis DW2-9.</title>
        <authorList>
            <person name="Wang D."/>
            <person name="Wang G."/>
        </authorList>
    </citation>
    <scope>NUCLEOTIDE SEQUENCE [LARGE SCALE GENOMIC DNA]</scope>
    <source>
        <strain evidence="9 10">DW2-9</strain>
    </source>
</reference>
<dbReference type="GO" id="GO:0051537">
    <property type="term" value="F:2 iron, 2 sulfur cluster binding"/>
    <property type="evidence" value="ECO:0007669"/>
    <property type="project" value="UniProtKB-KW"/>
</dbReference>
<evidence type="ECO:0000256" key="5">
    <source>
        <dbReference type="ARBA" id="ARBA00023004"/>
    </source>
</evidence>
<dbReference type="Pfam" id="PF22290">
    <property type="entry name" value="DmmA-like_N"/>
    <property type="match status" value="1"/>
</dbReference>
<keyword evidence="4" id="KW-0560">Oxidoreductase</keyword>
<evidence type="ECO:0000256" key="3">
    <source>
        <dbReference type="ARBA" id="ARBA00022723"/>
    </source>
</evidence>
<dbReference type="STRING" id="1105367.CG50_02650"/>
<comment type="caution">
    <text evidence="9">The sequence shown here is derived from an EMBL/GenBank/DDBJ whole genome shotgun (WGS) entry which is preliminary data.</text>
</comment>
<evidence type="ECO:0000313" key="10">
    <source>
        <dbReference type="Proteomes" id="UP000028824"/>
    </source>
</evidence>
<dbReference type="OrthoDB" id="6955242at2"/>
<proteinExistence type="predicted"/>
<dbReference type="EMBL" id="JFZB01000018">
    <property type="protein sequence ID" value="KFI25893.1"/>
    <property type="molecule type" value="Genomic_DNA"/>
</dbReference>
<evidence type="ECO:0000256" key="6">
    <source>
        <dbReference type="ARBA" id="ARBA00023014"/>
    </source>
</evidence>
<protein>
    <submittedName>
        <fullName evidence="9">Uncharacterized protein</fullName>
    </submittedName>
</protein>